<sequence>PTPDASLFTIPKTKPKDYRPYSKHNIQLQRTSIKQNSDDIEEQVCQIPALKSSNCCHFSPSWFHFAHTIFPIVLQNVIKTTYNENEKETNKRRHHFLCKSIH</sequence>
<gene>
    <name evidence="1" type="ORF">PanWU01x14_003420</name>
</gene>
<protein>
    <submittedName>
        <fullName evidence="1">Uncharacterized protein</fullName>
    </submittedName>
</protein>
<comment type="caution">
    <text evidence="1">The sequence shown here is derived from an EMBL/GenBank/DDBJ whole genome shotgun (WGS) entry which is preliminary data.</text>
</comment>
<accession>A0A2P5E5F9</accession>
<reference evidence="2" key="1">
    <citation type="submission" date="2016-06" db="EMBL/GenBank/DDBJ databases">
        <title>Parallel loss of symbiosis genes in relatives of nitrogen-fixing non-legume Parasponia.</title>
        <authorList>
            <person name="Van Velzen R."/>
            <person name="Holmer R."/>
            <person name="Bu F."/>
            <person name="Rutten L."/>
            <person name="Van Zeijl A."/>
            <person name="Liu W."/>
            <person name="Santuari L."/>
            <person name="Cao Q."/>
            <person name="Sharma T."/>
            <person name="Shen D."/>
            <person name="Roswanjaya Y."/>
            <person name="Wardhani T."/>
            <person name="Kalhor M.S."/>
            <person name="Jansen J."/>
            <person name="Van den Hoogen J."/>
            <person name="Gungor B."/>
            <person name="Hartog M."/>
            <person name="Hontelez J."/>
            <person name="Verver J."/>
            <person name="Yang W.-C."/>
            <person name="Schijlen E."/>
            <person name="Repin R."/>
            <person name="Schilthuizen M."/>
            <person name="Schranz E."/>
            <person name="Heidstra R."/>
            <person name="Miyata K."/>
            <person name="Fedorova E."/>
            <person name="Kohlen W."/>
            <person name="Bisseling T."/>
            <person name="Smit S."/>
            <person name="Geurts R."/>
        </authorList>
    </citation>
    <scope>NUCLEOTIDE SEQUENCE [LARGE SCALE GENOMIC DNA]</scope>
    <source>
        <strain evidence="2">cv. WU1-14</strain>
    </source>
</reference>
<dbReference type="OrthoDB" id="10310844at2759"/>
<dbReference type="Proteomes" id="UP000237105">
    <property type="component" value="Unassembled WGS sequence"/>
</dbReference>
<evidence type="ECO:0000313" key="2">
    <source>
        <dbReference type="Proteomes" id="UP000237105"/>
    </source>
</evidence>
<name>A0A2P5E5F9_PARAD</name>
<proteinExistence type="predicted"/>
<dbReference type="EMBL" id="JXTB01000001">
    <property type="protein sequence ID" value="PON80786.1"/>
    <property type="molecule type" value="Genomic_DNA"/>
</dbReference>
<feature type="non-terminal residue" evidence="1">
    <location>
        <position position="1"/>
    </location>
</feature>
<organism evidence="1 2">
    <name type="scientific">Parasponia andersonii</name>
    <name type="common">Sponia andersonii</name>
    <dbReference type="NCBI Taxonomy" id="3476"/>
    <lineage>
        <taxon>Eukaryota</taxon>
        <taxon>Viridiplantae</taxon>
        <taxon>Streptophyta</taxon>
        <taxon>Embryophyta</taxon>
        <taxon>Tracheophyta</taxon>
        <taxon>Spermatophyta</taxon>
        <taxon>Magnoliopsida</taxon>
        <taxon>eudicotyledons</taxon>
        <taxon>Gunneridae</taxon>
        <taxon>Pentapetalae</taxon>
        <taxon>rosids</taxon>
        <taxon>fabids</taxon>
        <taxon>Rosales</taxon>
        <taxon>Cannabaceae</taxon>
        <taxon>Parasponia</taxon>
    </lineage>
</organism>
<dbReference type="AlphaFoldDB" id="A0A2P5E5F9"/>
<keyword evidence="2" id="KW-1185">Reference proteome</keyword>
<evidence type="ECO:0000313" key="1">
    <source>
        <dbReference type="EMBL" id="PON80786.1"/>
    </source>
</evidence>